<keyword evidence="2" id="KW-1015">Disulfide bond</keyword>
<dbReference type="PANTHER" id="PTHR12630">
    <property type="entry name" value="N-LINKED OLIGOSACCHARIDE PROCESSING"/>
    <property type="match status" value="1"/>
</dbReference>
<sequence>MVPRTQTATKSNATDPEDILTEEVTRELAAIPSEQDQVMNAPLRSSWWRRIRKYLFRVPKAIAPVAQAYEPDRLDSSLCYRVMLSRPVIWTLERAEHLDQRLGPRFGRVAVALQRLAVLYASREGSSRSRHAQICKKLAQEGWIDARQQREAAARALEEAQRLSDTYLGPDDVMLAVRNQPCLRKTAGQYEYEICLLQHVHQFERNVGGHGGVLLGSFAYVEYVPSNERDPLDRLVVRYLDGQMCWNGPNRRAVLTVECDADFDVVSVEETERCSYRIAMRGPVACSEESVSELARQLEQLASDEHGDAEASSSR</sequence>
<dbReference type="InterPro" id="IPR009011">
    <property type="entry name" value="Man6P_isomerase_rcpt-bd_dom_sf"/>
</dbReference>
<name>A0A7J7IHZ6_9RHOD</name>
<dbReference type="InterPro" id="IPR044865">
    <property type="entry name" value="MRH_dom"/>
</dbReference>
<protein>
    <recommendedName>
        <fullName evidence="3">MRH domain-containing protein</fullName>
    </recommendedName>
</protein>
<feature type="domain" description="MRH" evidence="3">
    <location>
        <begin position="180"/>
        <end position="288"/>
    </location>
</feature>
<comment type="caution">
    <text evidence="4">The sequence shown here is derived from an EMBL/GenBank/DDBJ whole genome shotgun (WGS) entry which is preliminary data.</text>
</comment>
<gene>
    <name evidence="4" type="ORF">F1559_000819</name>
</gene>
<evidence type="ECO:0000313" key="4">
    <source>
        <dbReference type="EMBL" id="KAF6002638.1"/>
    </source>
</evidence>
<keyword evidence="5" id="KW-1185">Reference proteome</keyword>
<dbReference type="Proteomes" id="UP000530660">
    <property type="component" value="Unassembled WGS sequence"/>
</dbReference>
<dbReference type="OrthoDB" id="5205at2759"/>
<evidence type="ECO:0000256" key="2">
    <source>
        <dbReference type="ARBA" id="ARBA00023157"/>
    </source>
</evidence>
<organism evidence="4 5">
    <name type="scientific">Cyanidiococcus yangmingshanensis</name>
    <dbReference type="NCBI Taxonomy" id="2690220"/>
    <lineage>
        <taxon>Eukaryota</taxon>
        <taxon>Rhodophyta</taxon>
        <taxon>Bangiophyceae</taxon>
        <taxon>Cyanidiales</taxon>
        <taxon>Cyanidiaceae</taxon>
        <taxon>Cyanidiococcus</taxon>
    </lineage>
</organism>
<dbReference type="GO" id="GO:0017177">
    <property type="term" value="C:glucosidase II complex"/>
    <property type="evidence" value="ECO:0007669"/>
    <property type="project" value="TreeGrafter"/>
</dbReference>
<dbReference type="AlphaFoldDB" id="A0A7J7IHZ6"/>
<evidence type="ECO:0000256" key="1">
    <source>
        <dbReference type="ARBA" id="ARBA00022729"/>
    </source>
</evidence>
<proteinExistence type="predicted"/>
<reference evidence="4 5" key="1">
    <citation type="journal article" date="2020" name="J. Phycol.">
        <title>Comparative genome analysis reveals Cyanidiococcus gen. nov., a new extremophilic red algal genus sister to Cyanidioschyzon (Cyanidioschyzonaceae, Rhodophyta).</title>
        <authorList>
            <person name="Liu S.-L."/>
            <person name="Chiang Y.-R."/>
            <person name="Yoon H.S."/>
            <person name="Fu H.-Y."/>
        </authorList>
    </citation>
    <scope>NUCLEOTIDE SEQUENCE [LARGE SCALE GENOMIC DNA]</scope>
    <source>
        <strain evidence="4 5">THAL066</strain>
    </source>
</reference>
<dbReference type="GO" id="GO:0006491">
    <property type="term" value="P:N-glycan processing"/>
    <property type="evidence" value="ECO:0007669"/>
    <property type="project" value="TreeGrafter"/>
</dbReference>
<evidence type="ECO:0000313" key="5">
    <source>
        <dbReference type="Proteomes" id="UP000530660"/>
    </source>
</evidence>
<evidence type="ECO:0000259" key="3">
    <source>
        <dbReference type="PROSITE" id="PS51914"/>
    </source>
</evidence>
<dbReference type="SUPFAM" id="SSF50911">
    <property type="entry name" value="Mannose 6-phosphate receptor domain"/>
    <property type="match status" value="1"/>
</dbReference>
<dbReference type="InterPro" id="IPR039794">
    <property type="entry name" value="Gtb1-like"/>
</dbReference>
<keyword evidence="1" id="KW-0732">Signal</keyword>
<accession>A0A7J7IHZ6</accession>
<dbReference type="PANTHER" id="PTHR12630:SF1">
    <property type="entry name" value="GLUCOSIDASE 2 SUBUNIT BETA"/>
    <property type="match status" value="1"/>
</dbReference>
<dbReference type="EMBL" id="VWRR01000009">
    <property type="protein sequence ID" value="KAF6002638.1"/>
    <property type="molecule type" value="Genomic_DNA"/>
</dbReference>
<dbReference type="PROSITE" id="PS51914">
    <property type="entry name" value="MRH"/>
    <property type="match status" value="1"/>
</dbReference>
<dbReference type="InterPro" id="IPR036607">
    <property type="entry name" value="PRKCSH"/>
</dbReference>
<dbReference type="Gene3D" id="2.70.130.10">
    <property type="entry name" value="Mannose-6-phosphate receptor binding domain"/>
    <property type="match status" value="1"/>
</dbReference>
<dbReference type="Pfam" id="PF13015">
    <property type="entry name" value="PRKCSH_1"/>
    <property type="match status" value="1"/>
</dbReference>